<reference evidence="8" key="2">
    <citation type="submission" date="2016-01" db="EMBL/GenBank/DDBJ databases">
        <title>Six Aerococcus type strain genome sequencing and assembly using PacBio and Illumina Hiseq.</title>
        <authorList>
            <person name="Carkaci D."/>
            <person name="Dargis R."/>
            <person name="Nielsen X.C."/>
            <person name="Skovgaard O."/>
            <person name="Fuursted K."/>
            <person name="Christensen J.J."/>
        </authorList>
    </citation>
    <scope>NUCLEOTIDE SEQUENCE [LARGE SCALE GENOMIC DNA]</scope>
    <source>
        <strain evidence="8">CCUG43001</strain>
    </source>
</reference>
<reference evidence="7 9" key="3">
    <citation type="submission" date="2017-12" db="EMBL/GenBank/DDBJ databases">
        <title>Phylogenetic diversity of female urinary microbiome.</title>
        <authorList>
            <person name="Thomas-White K."/>
            <person name="Wolfe A.J."/>
        </authorList>
    </citation>
    <scope>NUCLEOTIDE SEQUENCE [LARGE SCALE GENOMIC DNA]</scope>
    <source>
        <strain evidence="7 9">UMB0139</strain>
    </source>
</reference>
<dbReference type="GO" id="GO:0004674">
    <property type="term" value="F:protein serine/threonine kinase activity"/>
    <property type="evidence" value="ECO:0007669"/>
    <property type="project" value="UniProtKB-UniRule"/>
</dbReference>
<dbReference type="Gene3D" id="3.40.50.300">
    <property type="entry name" value="P-loop containing nucleotide triphosphate hydrolases"/>
    <property type="match status" value="1"/>
</dbReference>
<dbReference type="RefSeq" id="WP_067975571.1">
    <property type="nucleotide sequence ID" value="NZ_CAJHKM010000002.1"/>
</dbReference>
<accession>A0A0X8FC20</accession>
<keyword evidence="2 5" id="KW-0808">Transferase</keyword>
<dbReference type="GO" id="GO:0005524">
    <property type="term" value="F:ATP binding"/>
    <property type="evidence" value="ECO:0007669"/>
    <property type="project" value="InterPro"/>
</dbReference>
<protein>
    <recommendedName>
        <fullName evidence="5">Putative pyruvate, phosphate dikinase regulatory protein</fullName>
        <shortName evidence="5">PPDK regulatory protein</shortName>
        <ecNumber evidence="5">2.7.11.32</ecNumber>
        <ecNumber evidence="5">2.7.4.27</ecNumber>
    </recommendedName>
</protein>
<keyword evidence="3 5" id="KW-0547">Nucleotide-binding</keyword>
<dbReference type="InterPro" id="IPR005177">
    <property type="entry name" value="Kinase-pyrophosphorylase"/>
</dbReference>
<dbReference type="EC" id="2.7.4.27" evidence="5"/>
<dbReference type="GeneID" id="92903877"/>
<dbReference type="EMBL" id="CP014160">
    <property type="protein sequence ID" value="AMB94578.1"/>
    <property type="molecule type" value="Genomic_DNA"/>
</dbReference>
<evidence type="ECO:0000313" key="6">
    <source>
        <dbReference type="EMBL" id="AMB94578.1"/>
    </source>
</evidence>
<evidence type="ECO:0000256" key="3">
    <source>
        <dbReference type="ARBA" id="ARBA00022741"/>
    </source>
</evidence>
<dbReference type="InterPro" id="IPR027417">
    <property type="entry name" value="P-loop_NTPase"/>
</dbReference>
<dbReference type="OrthoDB" id="9782201at2"/>
<dbReference type="GO" id="GO:0043531">
    <property type="term" value="F:ADP binding"/>
    <property type="evidence" value="ECO:0007669"/>
    <property type="project" value="UniProtKB-UniRule"/>
</dbReference>
<comment type="catalytic activity">
    <reaction evidence="5">
        <text>N(tele)-phospho-L-histidyl/O-phospho-L-threonyl-[pyruvate, phosphate dikinase] + phosphate + H(+) = N(tele)-phospho-L-histidyl/L-threonyl-[pyruvate, phosphate dikinase] + diphosphate</text>
        <dbReference type="Rhea" id="RHEA:43696"/>
        <dbReference type="Rhea" id="RHEA-COMP:10650"/>
        <dbReference type="Rhea" id="RHEA-COMP:10651"/>
        <dbReference type="ChEBI" id="CHEBI:15378"/>
        <dbReference type="ChEBI" id="CHEBI:30013"/>
        <dbReference type="ChEBI" id="CHEBI:33019"/>
        <dbReference type="ChEBI" id="CHEBI:43474"/>
        <dbReference type="ChEBI" id="CHEBI:61977"/>
        <dbReference type="ChEBI" id="CHEBI:83586"/>
        <dbReference type="EC" id="2.7.4.27"/>
    </reaction>
</comment>
<reference evidence="6 8" key="1">
    <citation type="journal article" date="2016" name="Genome Announc.">
        <title>Complete Genome Sequences of Aerococcus christensenii CCUG 28831T, Aerococcus sanguinicola CCUG 43001T, Aerococcus urinae CCUG 36881T, Aerococcus urinaeequi CCUG 28094T, Aerococcus urinaehominis CCUG 42038 BT, and Aerococcus viridans CCUG 4311T.</title>
        <authorList>
            <person name="Carkaci D."/>
            <person name="Dargis R."/>
            <person name="Nielsen X.C."/>
            <person name="Skovgaard O."/>
            <person name="Fuursted K."/>
            <person name="Christensen J.J."/>
        </authorList>
    </citation>
    <scope>NUCLEOTIDE SEQUENCE [LARGE SCALE GENOMIC DNA]</scope>
    <source>
        <strain evidence="6 8">CCUG43001</strain>
    </source>
</reference>
<dbReference type="EMBL" id="PKGY01000001">
    <property type="protein sequence ID" value="PKZ23426.1"/>
    <property type="molecule type" value="Genomic_DNA"/>
</dbReference>
<dbReference type="Proteomes" id="UP000234239">
    <property type="component" value="Unassembled WGS sequence"/>
</dbReference>
<dbReference type="Pfam" id="PF03618">
    <property type="entry name" value="Kinase-PPPase"/>
    <property type="match status" value="1"/>
</dbReference>
<evidence type="ECO:0000256" key="5">
    <source>
        <dbReference type="HAMAP-Rule" id="MF_00921"/>
    </source>
</evidence>
<dbReference type="PANTHER" id="PTHR31756">
    <property type="entry name" value="PYRUVATE, PHOSPHATE DIKINASE REGULATORY PROTEIN 1, CHLOROPLASTIC"/>
    <property type="match status" value="1"/>
</dbReference>
<keyword evidence="8" id="KW-1185">Reference proteome</keyword>
<dbReference type="NCBIfam" id="NF003742">
    <property type="entry name" value="PRK05339.1"/>
    <property type="match status" value="1"/>
</dbReference>
<keyword evidence="4 5" id="KW-0418">Kinase</keyword>
<sequence>MIHKNIYILSDAVGESARLMAQAVLAQFQHGLKPQIKRYPFIQETEDLLPILEDAKKEEALLAATFVNQTLDHCARNFAQDQGLAYVNFMQEMIDQVSQTTQLAPSQEIGAQRRVNQDYFNRMAAMEYAIKHDDGKLSQKSLLEADIILLGVSRSGKTPLSMYLANHSWKVANFPLMPEVQLPETLRQAPPKKLFGLIASPRYILNVRTHRLKDLGLTGEAPYSQLDRIKHELQHARSIYQELGVQEISIEYKSIEESGSEIEHLLELL</sequence>
<dbReference type="InterPro" id="IPR026565">
    <property type="entry name" value="PPDK_reg"/>
</dbReference>
<evidence type="ECO:0000313" key="8">
    <source>
        <dbReference type="Proteomes" id="UP000069912"/>
    </source>
</evidence>
<evidence type="ECO:0000256" key="2">
    <source>
        <dbReference type="ARBA" id="ARBA00022679"/>
    </source>
</evidence>
<keyword evidence="6" id="KW-0670">Pyruvate</keyword>
<gene>
    <name evidence="6" type="ORF">AWM72_07340</name>
    <name evidence="7" type="ORF">CYJ28_02415</name>
</gene>
<feature type="binding site" evidence="5">
    <location>
        <begin position="151"/>
        <end position="158"/>
    </location>
    <ligand>
        <name>ADP</name>
        <dbReference type="ChEBI" id="CHEBI:456216"/>
    </ligand>
</feature>
<dbReference type="Proteomes" id="UP000069912">
    <property type="component" value="Chromosome"/>
</dbReference>
<dbReference type="AlphaFoldDB" id="A0A0X8FC20"/>
<evidence type="ECO:0000313" key="7">
    <source>
        <dbReference type="EMBL" id="PKZ23426.1"/>
    </source>
</evidence>
<dbReference type="GO" id="GO:0016776">
    <property type="term" value="F:phosphotransferase activity, phosphate group as acceptor"/>
    <property type="evidence" value="ECO:0007669"/>
    <property type="project" value="UniProtKB-UniRule"/>
</dbReference>
<name>A0A0X8FC20_9LACT</name>
<proteinExistence type="inferred from homology"/>
<evidence type="ECO:0000256" key="1">
    <source>
        <dbReference type="ARBA" id="ARBA00022527"/>
    </source>
</evidence>
<dbReference type="PANTHER" id="PTHR31756:SF3">
    <property type="entry name" value="PYRUVATE, PHOSPHATE DIKINASE REGULATORY PROTEIN 1, CHLOROPLASTIC"/>
    <property type="match status" value="1"/>
</dbReference>
<dbReference type="HAMAP" id="MF_00921">
    <property type="entry name" value="PDRP"/>
    <property type="match status" value="1"/>
</dbReference>
<dbReference type="EC" id="2.7.11.32" evidence="5"/>
<evidence type="ECO:0000256" key="4">
    <source>
        <dbReference type="ARBA" id="ARBA00022777"/>
    </source>
</evidence>
<comment type="function">
    <text evidence="5">Bifunctional serine/threonine kinase and phosphorylase involved in the regulation of the pyruvate, phosphate dikinase (PPDK) by catalyzing its phosphorylation/dephosphorylation.</text>
</comment>
<comment type="similarity">
    <text evidence="5">Belongs to the pyruvate, phosphate/water dikinase regulatory protein family. PDRP subfamily.</text>
</comment>
<comment type="catalytic activity">
    <reaction evidence="5">
        <text>N(tele)-phospho-L-histidyl/L-threonyl-[pyruvate, phosphate dikinase] + ADP = N(tele)-phospho-L-histidyl/O-phospho-L-threonyl-[pyruvate, phosphate dikinase] + AMP + H(+)</text>
        <dbReference type="Rhea" id="RHEA:43692"/>
        <dbReference type="Rhea" id="RHEA-COMP:10650"/>
        <dbReference type="Rhea" id="RHEA-COMP:10651"/>
        <dbReference type="ChEBI" id="CHEBI:15378"/>
        <dbReference type="ChEBI" id="CHEBI:30013"/>
        <dbReference type="ChEBI" id="CHEBI:61977"/>
        <dbReference type="ChEBI" id="CHEBI:83586"/>
        <dbReference type="ChEBI" id="CHEBI:456215"/>
        <dbReference type="ChEBI" id="CHEBI:456216"/>
        <dbReference type="EC" id="2.7.11.32"/>
    </reaction>
</comment>
<organism evidence="6 8">
    <name type="scientific">Aerococcus sanguinicola</name>
    <dbReference type="NCBI Taxonomy" id="119206"/>
    <lineage>
        <taxon>Bacteria</taxon>
        <taxon>Bacillati</taxon>
        <taxon>Bacillota</taxon>
        <taxon>Bacilli</taxon>
        <taxon>Lactobacillales</taxon>
        <taxon>Aerococcaceae</taxon>
        <taxon>Aerococcus</taxon>
    </lineage>
</organism>
<keyword evidence="1 5" id="KW-0723">Serine/threonine-protein kinase</keyword>
<evidence type="ECO:0000313" key="9">
    <source>
        <dbReference type="Proteomes" id="UP000234239"/>
    </source>
</evidence>
<dbReference type="KEGG" id="asan:AWM72_07340"/>